<dbReference type="PROSITE" id="PS51729">
    <property type="entry name" value="GNAT_YJDJ"/>
    <property type="match status" value="1"/>
</dbReference>
<reference evidence="2 3" key="1">
    <citation type="journal article" date="2014" name="Int. J. Syst. Evol. Microbiol.">
        <title>Complete genome sequence of Corynebacterium casei LMG S-19264T (=DSM 44701T), isolated from a smear-ripened cheese.</title>
        <authorList>
            <consortium name="US DOE Joint Genome Institute (JGI-PGF)"/>
            <person name="Walter F."/>
            <person name="Albersmeier A."/>
            <person name="Kalinowski J."/>
            <person name="Ruckert C."/>
        </authorList>
    </citation>
    <scope>NUCLEOTIDE SEQUENCE [LARGE SCALE GENOMIC DNA]</scope>
    <source>
        <strain evidence="2 3">CGMCC 1.9161</strain>
    </source>
</reference>
<evidence type="ECO:0000313" key="3">
    <source>
        <dbReference type="Proteomes" id="UP000600449"/>
    </source>
</evidence>
<dbReference type="Pfam" id="PF14542">
    <property type="entry name" value="Acetyltransf_CG"/>
    <property type="match status" value="1"/>
</dbReference>
<evidence type="ECO:0000259" key="1">
    <source>
        <dbReference type="PROSITE" id="PS51729"/>
    </source>
</evidence>
<comment type="caution">
    <text evidence="2">The sequence shown here is derived from an EMBL/GenBank/DDBJ whole genome shotgun (WGS) entry which is preliminary data.</text>
</comment>
<evidence type="ECO:0000313" key="2">
    <source>
        <dbReference type="EMBL" id="GGK24002.1"/>
    </source>
</evidence>
<dbReference type="InterPro" id="IPR031165">
    <property type="entry name" value="GNAT_YJDJ"/>
</dbReference>
<dbReference type="EMBL" id="BMMF01000002">
    <property type="protein sequence ID" value="GGK24002.1"/>
    <property type="molecule type" value="Genomic_DNA"/>
</dbReference>
<accession>A0A917Q6S0</accession>
<dbReference type="PANTHER" id="PTHR31435">
    <property type="entry name" value="PROTEIN NATD1"/>
    <property type="match status" value="1"/>
</dbReference>
<name>A0A917Q6S0_9HYPH</name>
<dbReference type="PANTHER" id="PTHR31435:SF10">
    <property type="entry name" value="BSR4717 PROTEIN"/>
    <property type="match status" value="1"/>
</dbReference>
<keyword evidence="3" id="KW-1185">Reference proteome</keyword>
<sequence>MTYTRAGESLIIIDHTGVPDALRGRGLGLVLVRRAVEDARAAGKTIIPLCPFAKATIERHPEFHDVVKR</sequence>
<dbReference type="InterPro" id="IPR045057">
    <property type="entry name" value="Gcn5-rel_NAT"/>
</dbReference>
<dbReference type="InterPro" id="IPR016181">
    <property type="entry name" value="Acyl_CoA_acyltransferase"/>
</dbReference>
<feature type="domain" description="N-acetyltransferase" evidence="1">
    <location>
        <begin position="1"/>
        <end position="68"/>
    </location>
</feature>
<proteinExistence type="predicted"/>
<dbReference type="SUPFAM" id="SSF55729">
    <property type="entry name" value="Acyl-CoA N-acyltransferases (Nat)"/>
    <property type="match status" value="1"/>
</dbReference>
<dbReference type="Proteomes" id="UP000600449">
    <property type="component" value="Unassembled WGS sequence"/>
</dbReference>
<protein>
    <recommendedName>
        <fullName evidence="1">N-acetyltransferase domain-containing protein</fullName>
    </recommendedName>
</protein>
<dbReference type="Gene3D" id="3.40.630.30">
    <property type="match status" value="1"/>
</dbReference>
<gene>
    <name evidence="2" type="ORF">GCM10011322_08310</name>
</gene>
<dbReference type="AlphaFoldDB" id="A0A917Q6S0"/>
<organism evidence="2 3">
    <name type="scientific">Salinarimonas ramus</name>
    <dbReference type="NCBI Taxonomy" id="690164"/>
    <lineage>
        <taxon>Bacteria</taxon>
        <taxon>Pseudomonadati</taxon>
        <taxon>Pseudomonadota</taxon>
        <taxon>Alphaproteobacteria</taxon>
        <taxon>Hyphomicrobiales</taxon>
        <taxon>Salinarimonadaceae</taxon>
        <taxon>Salinarimonas</taxon>
    </lineage>
</organism>